<dbReference type="Proteomes" id="UP001642409">
    <property type="component" value="Unassembled WGS sequence"/>
</dbReference>
<comment type="caution">
    <text evidence="1">The sequence shown here is derived from an EMBL/GenBank/DDBJ whole genome shotgun (WGS) entry which is preliminary data.</text>
</comment>
<sequence length="289" mass="30839">MTSTQHQISQGIFSNVGFVGFVNGTSTSLNNIFVKIQIQANHGLYIGAITGGIYSNLWQAQNITVNESVITGNGLLGLFSPSTQTGTIIQSSFYSSDILADNQDFTFQGGLIGDTQNSLIVQQCVVSDLSIFSNNTYGWSISAGIIGDTHEYSTLIKQTIVKTSRVQSYGAVQHFVSSAGVIACVYNSITTIQDLQVSNLNLTSSSSINSLCAGLVSKIVNQTIITTNSQISSIQIFGYGMPLDVGIVFCYNSQTIYNISNTQTYGANSINNVPITNCANVITYSQSGC</sequence>
<evidence type="ECO:0000313" key="1">
    <source>
        <dbReference type="EMBL" id="CAL5995108.1"/>
    </source>
</evidence>
<gene>
    <name evidence="1" type="ORF">HINF_LOCUS13876</name>
</gene>
<dbReference type="EMBL" id="CAXDID020000032">
    <property type="protein sequence ID" value="CAL5995108.1"/>
    <property type="molecule type" value="Genomic_DNA"/>
</dbReference>
<reference evidence="1 2" key="1">
    <citation type="submission" date="2024-07" db="EMBL/GenBank/DDBJ databases">
        <authorList>
            <person name="Akdeniz Z."/>
        </authorList>
    </citation>
    <scope>NUCLEOTIDE SEQUENCE [LARGE SCALE GENOMIC DNA]</scope>
</reference>
<protein>
    <submittedName>
        <fullName evidence="1">Hypothetical_protein</fullName>
    </submittedName>
</protein>
<proteinExistence type="predicted"/>
<name>A0ABP1HJW1_9EUKA</name>
<organism evidence="1 2">
    <name type="scientific">Hexamita inflata</name>
    <dbReference type="NCBI Taxonomy" id="28002"/>
    <lineage>
        <taxon>Eukaryota</taxon>
        <taxon>Metamonada</taxon>
        <taxon>Diplomonadida</taxon>
        <taxon>Hexamitidae</taxon>
        <taxon>Hexamitinae</taxon>
        <taxon>Hexamita</taxon>
    </lineage>
</organism>
<evidence type="ECO:0000313" key="2">
    <source>
        <dbReference type="Proteomes" id="UP001642409"/>
    </source>
</evidence>
<keyword evidence="2" id="KW-1185">Reference proteome</keyword>
<accession>A0ABP1HJW1</accession>